<dbReference type="Gene3D" id="3.40.190.10">
    <property type="entry name" value="Periplasmic binding protein-like II"/>
    <property type="match status" value="1"/>
</dbReference>
<keyword evidence="2" id="KW-0472">Membrane</keyword>
<name>A0A484YI06_9ZZZZ</name>
<dbReference type="EMBL" id="CAADIZ010000077">
    <property type="protein sequence ID" value="VFS35301.1"/>
    <property type="molecule type" value="Genomic_DNA"/>
</dbReference>
<dbReference type="PIRSF" id="PIRSF017082">
    <property type="entry name" value="YflP"/>
    <property type="match status" value="1"/>
</dbReference>
<evidence type="ECO:0000313" key="4">
    <source>
        <dbReference type="EMBL" id="VFR82279.1"/>
    </source>
</evidence>
<keyword evidence="2" id="KW-1133">Transmembrane helix</keyword>
<dbReference type="EMBL" id="CAADIK010000055">
    <property type="protein sequence ID" value="VFR82279.1"/>
    <property type="molecule type" value="Genomic_DNA"/>
</dbReference>
<dbReference type="EMBL" id="CAADII010000066">
    <property type="protein sequence ID" value="VFR56488.1"/>
    <property type="molecule type" value="Genomic_DNA"/>
</dbReference>
<evidence type="ECO:0000313" key="6">
    <source>
        <dbReference type="EMBL" id="VFR98114.1"/>
    </source>
</evidence>
<evidence type="ECO:0000256" key="2">
    <source>
        <dbReference type="SAM" id="Phobius"/>
    </source>
</evidence>
<gene>
    <name evidence="3" type="ORF">BRI6_1387</name>
    <name evidence="4" type="ORF">BRI9_1442</name>
    <name evidence="6" type="ORF">IVO3_1439</name>
    <name evidence="5" type="ORF">RAN3_1194</name>
    <name evidence="7" type="ORF">RAN7_1379</name>
</gene>
<dbReference type="Gene3D" id="3.40.190.150">
    <property type="entry name" value="Bordetella uptake gene, domain 1"/>
    <property type="match status" value="1"/>
</dbReference>
<dbReference type="CDD" id="cd07012">
    <property type="entry name" value="PBP2_Bug_TTT"/>
    <property type="match status" value="1"/>
</dbReference>
<evidence type="ECO:0000313" key="3">
    <source>
        <dbReference type="EMBL" id="VFR56488.1"/>
    </source>
</evidence>
<sequence>MAMNTGRHYAAKGRGPDTVGNRLSGAARPRCHEKQTKYGRITARRHLPMFAMKTWLAGFGASSMVLATALAAAPAAAAQWPERPIELIVGFAAGGGTDITARTLSVFLEKELGGSVVVVNKPGASGALAMSMVARAKPDGYTLGMTNMPGLLTLPIERPAGFSGKDFTYLATLVRDPSAFSVKADSPYTSLKELIDAARAKPGMISYGSTGVGTDDHLALVMFEAATGTDLNHVPFNGAGPLRNAVLGGHADVGGMNLGEAMPYSGSQLRILGQASEKRSPLAPDVPTFKEQGVDLVFASERGVIGPKGLPTEVEQKLAKALETIANNPEFQKKMLQQFTEMDYLPGDKWQARLNEADKQFRAMWAKQKWLD</sequence>
<feature type="region of interest" description="Disordered" evidence="1">
    <location>
        <begin position="1"/>
        <end position="29"/>
    </location>
</feature>
<dbReference type="PANTHER" id="PTHR42928">
    <property type="entry name" value="TRICARBOXYLATE-BINDING PROTEIN"/>
    <property type="match status" value="1"/>
</dbReference>
<accession>A0A484YI06</accession>
<evidence type="ECO:0000313" key="5">
    <source>
        <dbReference type="EMBL" id="VFR93067.1"/>
    </source>
</evidence>
<dbReference type="Pfam" id="PF03401">
    <property type="entry name" value="TctC"/>
    <property type="match status" value="1"/>
</dbReference>
<dbReference type="AlphaFoldDB" id="A0A484YI06"/>
<dbReference type="InterPro" id="IPR042100">
    <property type="entry name" value="Bug_dom1"/>
</dbReference>
<dbReference type="PANTHER" id="PTHR42928:SF5">
    <property type="entry name" value="BLR1237 PROTEIN"/>
    <property type="match status" value="1"/>
</dbReference>
<evidence type="ECO:0000256" key="1">
    <source>
        <dbReference type="SAM" id="MobiDB-lite"/>
    </source>
</evidence>
<dbReference type="InterPro" id="IPR005064">
    <property type="entry name" value="BUG"/>
</dbReference>
<evidence type="ECO:0000313" key="7">
    <source>
        <dbReference type="EMBL" id="VFS35301.1"/>
    </source>
</evidence>
<dbReference type="EMBL" id="CAADIO010000028">
    <property type="protein sequence ID" value="VFR93067.1"/>
    <property type="molecule type" value="Genomic_DNA"/>
</dbReference>
<keyword evidence="2" id="KW-0812">Transmembrane</keyword>
<reference evidence="7" key="1">
    <citation type="submission" date="2019-03" db="EMBL/GenBank/DDBJ databases">
        <authorList>
            <person name="Danneels B."/>
        </authorList>
    </citation>
    <scope>NUCLEOTIDE SEQUENCE</scope>
</reference>
<feature type="transmembrane region" description="Helical" evidence="2">
    <location>
        <begin position="54"/>
        <end position="77"/>
    </location>
</feature>
<dbReference type="SUPFAM" id="SSF53850">
    <property type="entry name" value="Periplasmic binding protein-like II"/>
    <property type="match status" value="1"/>
</dbReference>
<dbReference type="EMBL" id="CAADIP010000059">
    <property type="protein sequence ID" value="VFR98114.1"/>
    <property type="molecule type" value="Genomic_DNA"/>
</dbReference>
<organism evidence="7">
    <name type="scientific">plant metagenome</name>
    <dbReference type="NCBI Taxonomy" id="1297885"/>
    <lineage>
        <taxon>unclassified sequences</taxon>
        <taxon>metagenomes</taxon>
        <taxon>organismal metagenomes</taxon>
    </lineage>
</organism>
<proteinExistence type="predicted"/>
<protein>
    <submittedName>
        <fullName evidence="7">Tricarboxylate transport protein TctC</fullName>
    </submittedName>
</protein>